<dbReference type="AlphaFoldDB" id="A0A1X6N3F8"/>
<feature type="signal peptide" evidence="3">
    <location>
        <begin position="1"/>
        <end position="17"/>
    </location>
</feature>
<dbReference type="OrthoDB" id="2757214at2759"/>
<evidence type="ECO:0000256" key="3">
    <source>
        <dbReference type="SAM" id="SignalP"/>
    </source>
</evidence>
<name>A0A1X6N3F8_9APHY</name>
<protein>
    <recommendedName>
        <fullName evidence="6">Mid2 domain-containing protein</fullName>
    </recommendedName>
</protein>
<accession>A0A1X6N3F8</accession>
<evidence type="ECO:0000256" key="1">
    <source>
        <dbReference type="SAM" id="MobiDB-lite"/>
    </source>
</evidence>
<feature type="region of interest" description="Disordered" evidence="1">
    <location>
        <begin position="166"/>
        <end position="186"/>
    </location>
</feature>
<evidence type="ECO:0008006" key="6">
    <source>
        <dbReference type="Google" id="ProtNLM"/>
    </source>
</evidence>
<feature type="chain" id="PRO_5010852535" description="Mid2 domain-containing protein" evidence="3">
    <location>
        <begin position="18"/>
        <end position="341"/>
    </location>
</feature>
<dbReference type="GeneID" id="36323751"/>
<keyword evidence="2" id="KW-0812">Transmembrane</keyword>
<sequence length="341" mass="36137">MSASALLAVSLLTVTIDDELTVGILPDEVPSFRPDTPGDNCDDQYALHELSLSRVSPFLLSCQWDVGSNDTNGIDAGNGAYYIYRFSDTDGQYCGPGTNQSQPPHGNTDIRLDDFLYVLFWNTGACSYTREWAQQDQATNANNTFQHCPSTSSSAGISSTTALAATPSTSSSSASFSNSQGSGTSHEVDVGAITGGAVGGVVALVALGLGAWLVQRRRSSRERGTFEVDEPSDIVTAQDAAWLEQHPVTPFAVQKTTDNETPRAHEKHALLRHTDSASSLGSENGSSSAAPIAATSPSKALYNASTVMSDEHEPAREEDAGRIDGSGLPLPPAYRSEWQSE</sequence>
<feature type="compositionally biased region" description="Low complexity" evidence="1">
    <location>
        <begin position="276"/>
        <end position="300"/>
    </location>
</feature>
<feature type="compositionally biased region" description="Basic and acidic residues" evidence="1">
    <location>
        <begin position="309"/>
        <end position="322"/>
    </location>
</feature>
<keyword evidence="5" id="KW-1185">Reference proteome</keyword>
<proteinExistence type="predicted"/>
<dbReference type="STRING" id="670580.A0A1X6N3F8"/>
<feature type="transmembrane region" description="Helical" evidence="2">
    <location>
        <begin position="190"/>
        <end position="214"/>
    </location>
</feature>
<reference evidence="4 5" key="1">
    <citation type="submission" date="2017-04" db="EMBL/GenBank/DDBJ databases">
        <title>Genome Sequence of the Model Brown-Rot Fungus Postia placenta SB12.</title>
        <authorList>
            <consortium name="DOE Joint Genome Institute"/>
            <person name="Gaskell J."/>
            <person name="Kersten P."/>
            <person name="Larrondo L.F."/>
            <person name="Canessa P."/>
            <person name="Martinez D."/>
            <person name="Hibbett D."/>
            <person name="Schmoll M."/>
            <person name="Kubicek C.P."/>
            <person name="Martinez A.T."/>
            <person name="Yadav J."/>
            <person name="Master E."/>
            <person name="Magnuson J.K."/>
            <person name="James T."/>
            <person name="Yaver D."/>
            <person name="Berka R."/>
            <person name="Labutti K."/>
            <person name="Lipzen A."/>
            <person name="Aerts A."/>
            <person name="Barry K."/>
            <person name="Henrissat B."/>
            <person name="Blanchette R."/>
            <person name="Grigoriev I."/>
            <person name="Cullen D."/>
        </authorList>
    </citation>
    <scope>NUCLEOTIDE SEQUENCE [LARGE SCALE GENOMIC DNA]</scope>
    <source>
        <strain evidence="4 5">MAD-698-R-SB12</strain>
    </source>
</reference>
<dbReference type="CDD" id="cd12087">
    <property type="entry name" value="TM_EGFR-like"/>
    <property type="match status" value="1"/>
</dbReference>
<feature type="region of interest" description="Disordered" evidence="1">
    <location>
        <begin position="274"/>
        <end position="341"/>
    </location>
</feature>
<evidence type="ECO:0000313" key="4">
    <source>
        <dbReference type="EMBL" id="OSX63161.1"/>
    </source>
</evidence>
<dbReference type="Proteomes" id="UP000194127">
    <property type="component" value="Unassembled WGS sequence"/>
</dbReference>
<keyword evidence="3" id="KW-0732">Signal</keyword>
<feature type="compositionally biased region" description="Low complexity" evidence="1">
    <location>
        <begin position="166"/>
        <end position="185"/>
    </location>
</feature>
<dbReference type="EMBL" id="KZ110595">
    <property type="protein sequence ID" value="OSX63161.1"/>
    <property type="molecule type" value="Genomic_DNA"/>
</dbReference>
<organism evidence="4 5">
    <name type="scientific">Postia placenta MAD-698-R-SB12</name>
    <dbReference type="NCBI Taxonomy" id="670580"/>
    <lineage>
        <taxon>Eukaryota</taxon>
        <taxon>Fungi</taxon>
        <taxon>Dikarya</taxon>
        <taxon>Basidiomycota</taxon>
        <taxon>Agaricomycotina</taxon>
        <taxon>Agaricomycetes</taxon>
        <taxon>Polyporales</taxon>
        <taxon>Adustoporiaceae</taxon>
        <taxon>Rhodonia</taxon>
    </lineage>
</organism>
<gene>
    <name evidence="4" type="ORF">POSPLADRAFT_1045597</name>
</gene>
<keyword evidence="2" id="KW-0472">Membrane</keyword>
<keyword evidence="2" id="KW-1133">Transmembrane helix</keyword>
<evidence type="ECO:0000256" key="2">
    <source>
        <dbReference type="SAM" id="Phobius"/>
    </source>
</evidence>
<dbReference type="RefSeq" id="XP_024339955.1">
    <property type="nucleotide sequence ID" value="XM_024478801.1"/>
</dbReference>
<evidence type="ECO:0000313" key="5">
    <source>
        <dbReference type="Proteomes" id="UP000194127"/>
    </source>
</evidence>